<gene>
    <name evidence="3" type="ordered locus">VIT_10s0003g05190</name>
</gene>
<dbReference type="GO" id="GO:0005524">
    <property type="term" value="F:ATP binding"/>
    <property type="evidence" value="ECO:0007669"/>
    <property type="project" value="UniProtKB-KW"/>
</dbReference>
<evidence type="ECO:0000313" key="4">
    <source>
        <dbReference type="Proteomes" id="UP000009183"/>
    </source>
</evidence>
<dbReference type="FunFam" id="1.10.510.10:FF:001813">
    <property type="entry name" value="Wall-associated serine/threonine kinase-like"/>
    <property type="match status" value="1"/>
</dbReference>
<name>D7TKM2_VITVI</name>
<dbReference type="InParanoid" id="D7TKM2"/>
<keyword evidence="4" id="KW-1185">Reference proteome</keyword>
<dbReference type="EMBL" id="FN595992">
    <property type="protein sequence ID" value="CBI31044.3"/>
    <property type="molecule type" value="Genomic_DNA"/>
</dbReference>
<accession>D7TKM2</accession>
<dbReference type="Proteomes" id="UP000009183">
    <property type="component" value="Chromosome 10"/>
</dbReference>
<dbReference type="GO" id="GO:0007166">
    <property type="term" value="P:cell surface receptor signaling pathway"/>
    <property type="evidence" value="ECO:0007669"/>
    <property type="project" value="InterPro"/>
</dbReference>
<dbReference type="PANTHER" id="PTHR27005:SF353">
    <property type="entry name" value="WALL-ASSOCIATED RECEPTOR KINASE-LIKE 22"/>
    <property type="match status" value="1"/>
</dbReference>
<evidence type="ECO:0000256" key="2">
    <source>
        <dbReference type="ARBA" id="ARBA00022840"/>
    </source>
</evidence>
<evidence type="ECO:0000313" key="3">
    <source>
        <dbReference type="EMBL" id="CBI31044.3"/>
    </source>
</evidence>
<organism evidence="3 4">
    <name type="scientific">Vitis vinifera</name>
    <name type="common">Grape</name>
    <dbReference type="NCBI Taxonomy" id="29760"/>
    <lineage>
        <taxon>Eukaryota</taxon>
        <taxon>Viridiplantae</taxon>
        <taxon>Streptophyta</taxon>
        <taxon>Embryophyta</taxon>
        <taxon>Tracheophyta</taxon>
        <taxon>Spermatophyta</taxon>
        <taxon>Magnoliopsida</taxon>
        <taxon>eudicotyledons</taxon>
        <taxon>Gunneridae</taxon>
        <taxon>Pentapetalae</taxon>
        <taxon>rosids</taxon>
        <taxon>Vitales</taxon>
        <taxon>Vitaceae</taxon>
        <taxon>Viteae</taxon>
        <taxon>Vitis</taxon>
    </lineage>
</organism>
<evidence type="ECO:0000256" key="1">
    <source>
        <dbReference type="ARBA" id="ARBA00022741"/>
    </source>
</evidence>
<sequence>MYVKKRKISLTKFSTTTILSSLFKSLVTPSFIYHSSTTNLPFVFSILFYVSQLLLREQAISSDRSEQGLANHFRSAMKQNRLFEILDNQVVNEGQKEEIFAVAKLAKRCLKLNGKKRPTMKQIDIDLQQLGTFQEQLSFQKTWIQEPSLQQQTCQDYCTFRLNNGMFIYAIDFWNNDVMNDSEPCFTLFNLFQVWYTYY</sequence>
<dbReference type="PANTHER" id="PTHR27005">
    <property type="entry name" value="WALL-ASSOCIATED RECEPTOR KINASE-LIKE 21"/>
    <property type="match status" value="1"/>
</dbReference>
<dbReference type="PaxDb" id="29760-VIT_10s0003g05190.t01"/>
<keyword evidence="1" id="KW-0547">Nucleotide-binding</keyword>
<dbReference type="Gene3D" id="1.10.510.10">
    <property type="entry name" value="Transferase(Phosphotransferase) domain 1"/>
    <property type="match status" value="1"/>
</dbReference>
<proteinExistence type="predicted"/>
<protein>
    <submittedName>
        <fullName evidence="3">Uncharacterized protein</fullName>
    </submittedName>
</protein>
<dbReference type="AlphaFoldDB" id="D7TKM2"/>
<reference evidence="4" key="1">
    <citation type="journal article" date="2007" name="Nature">
        <title>The grapevine genome sequence suggests ancestral hexaploidization in major angiosperm phyla.</title>
        <authorList>
            <consortium name="The French-Italian Public Consortium for Grapevine Genome Characterization."/>
            <person name="Jaillon O."/>
            <person name="Aury J.-M."/>
            <person name="Noel B."/>
            <person name="Policriti A."/>
            <person name="Clepet C."/>
            <person name="Casagrande A."/>
            <person name="Choisne N."/>
            <person name="Aubourg S."/>
            <person name="Vitulo N."/>
            <person name="Jubin C."/>
            <person name="Vezzi A."/>
            <person name="Legeai F."/>
            <person name="Hugueney P."/>
            <person name="Dasilva C."/>
            <person name="Horner D."/>
            <person name="Mica E."/>
            <person name="Jublot D."/>
            <person name="Poulain J."/>
            <person name="Bruyere C."/>
            <person name="Billault A."/>
            <person name="Segurens B."/>
            <person name="Gouyvenoux M."/>
            <person name="Ugarte E."/>
            <person name="Cattonaro F."/>
            <person name="Anthouard V."/>
            <person name="Vico V."/>
            <person name="Del Fabbro C."/>
            <person name="Alaux M."/>
            <person name="Di Gaspero G."/>
            <person name="Dumas V."/>
            <person name="Felice N."/>
            <person name="Paillard S."/>
            <person name="Juman I."/>
            <person name="Moroldo M."/>
            <person name="Scalabrin S."/>
            <person name="Canaguier A."/>
            <person name="Le Clainche I."/>
            <person name="Malacrida G."/>
            <person name="Durand E."/>
            <person name="Pesole G."/>
            <person name="Laucou V."/>
            <person name="Chatelet P."/>
            <person name="Merdinoglu D."/>
            <person name="Delledonne M."/>
            <person name="Pezzotti M."/>
            <person name="Lecharny A."/>
            <person name="Scarpelli C."/>
            <person name="Artiguenave F."/>
            <person name="Pe M.E."/>
            <person name="Valle G."/>
            <person name="Morgante M."/>
            <person name="Caboche M."/>
            <person name="Adam-Blondon A.-F."/>
            <person name="Weissenbach J."/>
            <person name="Quetier F."/>
            <person name="Wincker P."/>
        </authorList>
    </citation>
    <scope>NUCLEOTIDE SEQUENCE [LARGE SCALE GENOMIC DNA]</scope>
    <source>
        <strain evidence="4">cv. Pinot noir / PN40024</strain>
    </source>
</reference>
<dbReference type="InterPro" id="IPR045274">
    <property type="entry name" value="WAK-like"/>
</dbReference>
<dbReference type="HOGENOM" id="CLU_1374373_0_0_1"/>
<keyword evidence="2" id="KW-0067">ATP-binding</keyword>